<evidence type="ECO:0000256" key="9">
    <source>
        <dbReference type="ARBA" id="ARBA00023136"/>
    </source>
</evidence>
<dbReference type="CDD" id="cd18596">
    <property type="entry name" value="ABC_6TM_VMR1_D1_like"/>
    <property type="match status" value="1"/>
</dbReference>
<evidence type="ECO:0000256" key="3">
    <source>
        <dbReference type="ARBA" id="ARBA00022448"/>
    </source>
</evidence>
<evidence type="ECO:0000313" key="16">
    <source>
        <dbReference type="Proteomes" id="UP001239445"/>
    </source>
</evidence>
<dbReference type="InterPro" id="IPR017871">
    <property type="entry name" value="ABC_transporter-like_CS"/>
</dbReference>
<dbReference type="InterPro" id="IPR003593">
    <property type="entry name" value="AAA+_ATPase"/>
</dbReference>
<keyword evidence="16" id="KW-1185">Reference proteome</keyword>
<evidence type="ECO:0000256" key="2">
    <source>
        <dbReference type="ARBA" id="ARBA00009726"/>
    </source>
</evidence>
<keyword evidence="8 12" id="KW-1133">Transmembrane helix</keyword>
<dbReference type="SUPFAM" id="SSF90123">
    <property type="entry name" value="ABC transporter transmembrane region"/>
    <property type="match status" value="2"/>
</dbReference>
<dbReference type="GO" id="GO:0016020">
    <property type="term" value="C:membrane"/>
    <property type="evidence" value="ECO:0007669"/>
    <property type="project" value="UniProtKB-SubCell"/>
</dbReference>
<dbReference type="Gene3D" id="3.40.50.300">
    <property type="entry name" value="P-loop containing nucleotide triphosphate hydrolases"/>
    <property type="match status" value="2"/>
</dbReference>
<feature type="region of interest" description="Disordered" evidence="11">
    <location>
        <begin position="371"/>
        <end position="416"/>
    </location>
</feature>
<dbReference type="Pfam" id="PF00005">
    <property type="entry name" value="ABC_tran"/>
    <property type="match status" value="2"/>
</dbReference>
<feature type="transmembrane region" description="Helical" evidence="12">
    <location>
        <begin position="318"/>
        <end position="335"/>
    </location>
</feature>
<feature type="transmembrane region" description="Helical" evidence="12">
    <location>
        <begin position="109"/>
        <end position="126"/>
    </location>
</feature>
<feature type="domain" description="ABC transmembrane type-1" evidence="14">
    <location>
        <begin position="959"/>
        <end position="1271"/>
    </location>
</feature>
<dbReference type="EMBL" id="MU839834">
    <property type="protein sequence ID" value="KAK1755202.1"/>
    <property type="molecule type" value="Genomic_DNA"/>
</dbReference>
<sequence>MQNFAAQTGTRSNMLRYDFLLVLFGTGVAIIGLFSLPAVSAVGARLRRRDVKQEIYADADGVATPESMKAFSATLPKSLILIFAAAGLGLSIAITLLTLHDPEVRVENLLLIAASWGVLLFQAVSIASSRDSVEAYNLGIYTFFSSITLGGIVLSQIHQIADDLLEGKPLIAALWVIELTLTACLAVSGLSLPRRPDVFVNGELVDRMYTASAFSRFNFSWPNELLSLASKKKDLDIADLNRPDHFTRAAEVSADWKRRNYQHRLWLSVILAHKWAFIIQWTLTLCTSVLNFAPQWVILQLLRILETREPGTKNGTDVWIWVIWLFVAIIAQAWVESFIFWLSWAQLTIPVRAQLSALIFEKAMRRKDVKGADKTQKKAQTDGSSEPTVAGPAGESTAADKPEVPEEEDDEEKIKKSKQGTVNLIGVDGKRVADFCAYQNMFPGSLFKLIVSLSFLISLLGWKALFAGFSAMLAIMPINIHFSKLYSAAQDRLMKVRDEKLEVVTEALQGIRQIKFSALEPEWEKKIGKVRERELDAVWDVYRRDTMLIACWVTSPILLSAISLAVYAWLNGSLTPSVAFVSLGVFKALEVTLSVIPELTTDFLDCWVSINRIEKYLKSPEVTVVSKDSDEVAFDHASIAWPADDDVAEEDRFVLRNINVTFPEGELSVISGKTGTGKSLMLAAILGEVDLLGGSLYVPKPPPLSERHDSKANKDNWIIPKAIAYVAQIPWIENASIRDNIIFGLPFDEERYRKTIEVCALTKDLEMLTDGENTEIGANGINLSGGQKWRVTLARAIYSRAGILVLDDIFSAVDAHVGRHIFENCLNGELAAGRTRILVTHHVALCEPKTKYLVELGDGGVLHAGLLSELREDGALQRIKSHEQSQQEIEADEANTAVNSDTDGDGPQEGADGGALKKVASKSKARKFVEDESRAQGAVRKHIYLTYLKDSGGWVYWGFAVFLFVLVSGFSLGRSWWLRIWTGTYAGGSPSAQIFNSTRQHGFAYSIGIQQTSIHTWTAPSIYISDSLTYYLGIYVLLAVISSVIGTLKYLYVYLGSIRASRALFAKLNFTILRTPIRWLDTVPVGRILNRYTADFHIVDSQLANTLAFGAGSFLALIAVVVAGFIVSPYTIILASVLLGISLYYAIAYLDGARPVKRLESTAKSPVFEQFGSALAGVATIRGFNKADVYIERMYQKLDNYSMMIWHLWLFNRWMGWRMSVVGSFFAIFVSILILLLPDIDSALAGFALAFALEFSSDVMWTVRLYANIELNMNAAERIIEYTELPTEPLDGTKPPAAWPTEGRIEVEDLVVAYAADLPPVLKGLTFSVNRNERVGVVGRTGAGKSSLTLALFRFLEARSGSIHIDGLDISKINLHDLRSRLAIIPQDPVLFSGTIRSNLDPFEHHTDAELRDCLERVHLLTDSAGASGVATPRGTSETTSPTPTLTVKNTNIFNNLDSAISEGGLNLSQGQRQLLCLARAIVSRPRVMVLDEATSAVDMHTDSLIQRSIREEFTDSTLIVIAHRLSTIADFDRILVLSDGQVAEFGAPRELWERGGIFRGMCEESGEKKKLQRIVFGEEAE</sequence>
<dbReference type="Pfam" id="PF00664">
    <property type="entry name" value="ABC_membrane"/>
    <property type="match status" value="2"/>
</dbReference>
<gene>
    <name evidence="15" type="ORF">QBC47DRAFT_211728</name>
</gene>
<feature type="domain" description="ABC transporter" evidence="13">
    <location>
        <begin position="1305"/>
        <end position="1565"/>
    </location>
</feature>
<feature type="transmembrane region" description="Helical" evidence="12">
    <location>
        <begin position="78"/>
        <end position="97"/>
    </location>
</feature>
<keyword evidence="10" id="KW-0325">Glycoprotein</keyword>
<dbReference type="SMART" id="SM00382">
    <property type="entry name" value="AAA"/>
    <property type="match status" value="2"/>
</dbReference>
<dbReference type="InterPro" id="IPR027417">
    <property type="entry name" value="P-loop_NTPase"/>
</dbReference>
<dbReference type="GO" id="GO:0016887">
    <property type="term" value="F:ATP hydrolysis activity"/>
    <property type="evidence" value="ECO:0007669"/>
    <property type="project" value="InterPro"/>
</dbReference>
<feature type="transmembrane region" description="Helical" evidence="12">
    <location>
        <begin position="954"/>
        <end position="972"/>
    </location>
</feature>
<evidence type="ECO:0000259" key="14">
    <source>
        <dbReference type="PROSITE" id="PS50929"/>
    </source>
</evidence>
<dbReference type="Proteomes" id="UP001239445">
    <property type="component" value="Unassembled WGS sequence"/>
</dbReference>
<feature type="transmembrane region" description="Helical" evidence="12">
    <location>
        <begin position="1132"/>
        <end position="1150"/>
    </location>
</feature>
<feature type="transmembrane region" description="Helical" evidence="12">
    <location>
        <begin position="265"/>
        <end position="283"/>
    </location>
</feature>
<feature type="transmembrane region" description="Helical" evidence="12">
    <location>
        <begin position="138"/>
        <end position="158"/>
    </location>
</feature>
<dbReference type="InterPro" id="IPR050173">
    <property type="entry name" value="ABC_transporter_C-like"/>
</dbReference>
<dbReference type="PROSITE" id="PS50893">
    <property type="entry name" value="ABC_TRANSPORTER_2"/>
    <property type="match status" value="2"/>
</dbReference>
<dbReference type="FunFam" id="3.40.50.300:FF:000610">
    <property type="entry name" value="Multidrug resistance-associated ABC transporter"/>
    <property type="match status" value="1"/>
</dbReference>
<evidence type="ECO:0000313" key="15">
    <source>
        <dbReference type="EMBL" id="KAK1755202.1"/>
    </source>
</evidence>
<keyword evidence="5" id="KW-0677">Repeat</keyword>
<accession>A0AAJ0F629</accession>
<dbReference type="SUPFAM" id="SSF52540">
    <property type="entry name" value="P-loop containing nucleoside triphosphate hydrolases"/>
    <property type="match status" value="2"/>
</dbReference>
<evidence type="ECO:0000256" key="11">
    <source>
        <dbReference type="SAM" id="MobiDB-lite"/>
    </source>
</evidence>
<dbReference type="GO" id="GO:0005524">
    <property type="term" value="F:ATP binding"/>
    <property type="evidence" value="ECO:0007669"/>
    <property type="project" value="UniProtKB-KW"/>
</dbReference>
<evidence type="ECO:0000256" key="4">
    <source>
        <dbReference type="ARBA" id="ARBA00022692"/>
    </source>
</evidence>
<evidence type="ECO:0000259" key="13">
    <source>
        <dbReference type="PROSITE" id="PS50893"/>
    </source>
</evidence>
<evidence type="ECO:0000256" key="1">
    <source>
        <dbReference type="ARBA" id="ARBA00004141"/>
    </source>
</evidence>
<comment type="caution">
    <text evidence="15">The sequence shown here is derived from an EMBL/GenBank/DDBJ whole genome shotgun (WGS) entry which is preliminary data.</text>
</comment>
<evidence type="ECO:0000256" key="8">
    <source>
        <dbReference type="ARBA" id="ARBA00022989"/>
    </source>
</evidence>
<keyword evidence="7" id="KW-0067">ATP-binding</keyword>
<dbReference type="PANTHER" id="PTHR24223">
    <property type="entry name" value="ATP-BINDING CASSETTE SUB-FAMILY C"/>
    <property type="match status" value="1"/>
</dbReference>
<feature type="transmembrane region" description="Helical" evidence="12">
    <location>
        <begin position="1217"/>
        <end position="1237"/>
    </location>
</feature>
<evidence type="ECO:0000256" key="7">
    <source>
        <dbReference type="ARBA" id="ARBA00022840"/>
    </source>
</evidence>
<feature type="transmembrane region" description="Helical" evidence="12">
    <location>
        <begin position="1030"/>
        <end position="1052"/>
    </location>
</feature>
<organism evidence="15 16">
    <name type="scientific">Echria macrotheca</name>
    <dbReference type="NCBI Taxonomy" id="438768"/>
    <lineage>
        <taxon>Eukaryota</taxon>
        <taxon>Fungi</taxon>
        <taxon>Dikarya</taxon>
        <taxon>Ascomycota</taxon>
        <taxon>Pezizomycotina</taxon>
        <taxon>Sordariomycetes</taxon>
        <taxon>Sordariomycetidae</taxon>
        <taxon>Sordariales</taxon>
        <taxon>Schizotheciaceae</taxon>
        <taxon>Echria</taxon>
    </lineage>
</organism>
<comment type="subcellular location">
    <subcellularLocation>
        <location evidence="1">Membrane</location>
        <topology evidence="1">Multi-pass membrane protein</topology>
    </subcellularLocation>
</comment>
<name>A0AAJ0F629_9PEZI</name>
<dbReference type="InterPro" id="IPR011527">
    <property type="entry name" value="ABC1_TM_dom"/>
</dbReference>
<evidence type="ECO:0000256" key="12">
    <source>
        <dbReference type="SAM" id="Phobius"/>
    </source>
</evidence>
<dbReference type="PANTHER" id="PTHR24223:SF456">
    <property type="entry name" value="MULTIDRUG RESISTANCE-ASSOCIATED PROTEIN LETHAL(2)03659"/>
    <property type="match status" value="1"/>
</dbReference>
<dbReference type="Gene3D" id="1.20.1560.10">
    <property type="entry name" value="ABC transporter type 1, transmembrane domain"/>
    <property type="match status" value="2"/>
</dbReference>
<comment type="similarity">
    <text evidence="2">Belongs to the ABC transporter superfamily. ABCC family. Conjugate transporter (TC 3.A.1.208) subfamily.</text>
</comment>
<keyword evidence="15" id="KW-0378">Hydrolase</keyword>
<reference evidence="15" key="1">
    <citation type="submission" date="2023-06" db="EMBL/GenBank/DDBJ databases">
        <title>Genome-scale phylogeny and comparative genomics of the fungal order Sordariales.</title>
        <authorList>
            <consortium name="Lawrence Berkeley National Laboratory"/>
            <person name="Hensen N."/>
            <person name="Bonometti L."/>
            <person name="Westerberg I."/>
            <person name="Brannstrom I.O."/>
            <person name="Guillou S."/>
            <person name="Cros-Aarteil S."/>
            <person name="Calhoun S."/>
            <person name="Haridas S."/>
            <person name="Kuo A."/>
            <person name="Mondo S."/>
            <person name="Pangilinan J."/>
            <person name="Riley R."/>
            <person name="Labutti K."/>
            <person name="Andreopoulos B."/>
            <person name="Lipzen A."/>
            <person name="Chen C."/>
            <person name="Yanf M."/>
            <person name="Daum C."/>
            <person name="Ng V."/>
            <person name="Clum A."/>
            <person name="Steindorff A."/>
            <person name="Ohm R."/>
            <person name="Martin F."/>
            <person name="Silar P."/>
            <person name="Natvig D."/>
            <person name="Lalanne C."/>
            <person name="Gautier V."/>
            <person name="Ament-Velasquez S.L."/>
            <person name="Kruys A."/>
            <person name="Hutchinson M.I."/>
            <person name="Powell A.J."/>
            <person name="Barry K."/>
            <person name="Miller A.N."/>
            <person name="Grigoriev I.V."/>
            <person name="Debuchy R."/>
            <person name="Gladieux P."/>
            <person name="Thoren M.H."/>
            <person name="Johannesson H."/>
        </authorList>
    </citation>
    <scope>NUCLEOTIDE SEQUENCE</scope>
    <source>
        <strain evidence="15">PSN4</strain>
    </source>
</reference>
<feature type="region of interest" description="Disordered" evidence="11">
    <location>
        <begin position="882"/>
        <end position="919"/>
    </location>
</feature>
<evidence type="ECO:0000256" key="10">
    <source>
        <dbReference type="ARBA" id="ARBA00023180"/>
    </source>
</evidence>
<feature type="region of interest" description="Disordered" evidence="11">
    <location>
        <begin position="1426"/>
        <end position="1445"/>
    </location>
</feature>
<dbReference type="InterPro" id="IPR003439">
    <property type="entry name" value="ABC_transporter-like_ATP-bd"/>
</dbReference>
<dbReference type="CDD" id="cd03250">
    <property type="entry name" value="ABCC_MRP_domain1"/>
    <property type="match status" value="1"/>
</dbReference>
<keyword evidence="6" id="KW-0547">Nucleotide-binding</keyword>
<evidence type="ECO:0000256" key="6">
    <source>
        <dbReference type="ARBA" id="ARBA00022741"/>
    </source>
</evidence>
<dbReference type="FunFam" id="3.40.50.300:FF:000825">
    <property type="entry name" value="ABC bile acid transporter"/>
    <property type="match status" value="1"/>
</dbReference>
<evidence type="ECO:0000256" key="5">
    <source>
        <dbReference type="ARBA" id="ARBA00022737"/>
    </source>
</evidence>
<keyword evidence="4 12" id="KW-0812">Transmembrane</keyword>
<dbReference type="PROSITE" id="PS00211">
    <property type="entry name" value="ABC_TRANSPORTER_1"/>
    <property type="match status" value="1"/>
</dbReference>
<feature type="domain" description="ABC transporter" evidence="13">
    <location>
        <begin position="632"/>
        <end position="883"/>
    </location>
</feature>
<dbReference type="CDD" id="cd03244">
    <property type="entry name" value="ABCC_MRP_domain2"/>
    <property type="match status" value="1"/>
</dbReference>
<keyword evidence="9 12" id="KW-0472">Membrane</keyword>
<dbReference type="CDD" id="cd18604">
    <property type="entry name" value="ABC_6TM_VMR1_D2_like"/>
    <property type="match status" value="1"/>
</dbReference>
<feature type="transmembrane region" description="Helical" evidence="12">
    <location>
        <begin position="547"/>
        <end position="570"/>
    </location>
</feature>
<dbReference type="PROSITE" id="PS50929">
    <property type="entry name" value="ABC_TM1F"/>
    <property type="match status" value="2"/>
</dbReference>
<feature type="transmembrane region" description="Helical" evidence="12">
    <location>
        <begin position="449"/>
        <end position="476"/>
    </location>
</feature>
<dbReference type="GO" id="GO:0140359">
    <property type="term" value="F:ABC-type transporter activity"/>
    <property type="evidence" value="ECO:0007669"/>
    <property type="project" value="InterPro"/>
</dbReference>
<feature type="transmembrane region" description="Helical" evidence="12">
    <location>
        <begin position="20"/>
        <end position="44"/>
    </location>
</feature>
<feature type="compositionally biased region" description="Low complexity" evidence="11">
    <location>
        <begin position="1432"/>
        <end position="1445"/>
    </location>
</feature>
<proteinExistence type="inferred from homology"/>
<feature type="transmembrane region" description="Helical" evidence="12">
    <location>
        <begin position="170"/>
        <end position="192"/>
    </location>
</feature>
<feature type="domain" description="ABC transmembrane type-1" evidence="14">
    <location>
        <begin position="283"/>
        <end position="605"/>
    </location>
</feature>
<dbReference type="InterPro" id="IPR036640">
    <property type="entry name" value="ABC1_TM_sf"/>
</dbReference>
<feature type="compositionally biased region" description="Basic and acidic residues" evidence="11">
    <location>
        <begin position="371"/>
        <end position="380"/>
    </location>
</feature>
<feature type="transmembrane region" description="Helical" evidence="12">
    <location>
        <begin position="1107"/>
        <end position="1126"/>
    </location>
</feature>
<keyword evidence="3" id="KW-0813">Transport</keyword>
<protein>
    <submittedName>
        <fullName evidence="15">P-loop containing nucleoside triphosphate hydrolase protein</fullName>
    </submittedName>
</protein>